<dbReference type="GO" id="GO:0004567">
    <property type="term" value="F:beta-mannosidase activity"/>
    <property type="evidence" value="ECO:0007669"/>
    <property type="project" value="UniProtKB-EC"/>
</dbReference>
<dbReference type="Gene3D" id="3.20.20.80">
    <property type="entry name" value="Glycosidases"/>
    <property type="match status" value="1"/>
</dbReference>
<protein>
    <recommendedName>
        <fullName evidence="3">beta-mannosidase</fullName>
        <ecNumber evidence="3">3.2.1.25</ecNumber>
    </recommendedName>
</protein>
<dbReference type="Gene3D" id="2.60.120.260">
    <property type="entry name" value="Galactose-binding domain-like"/>
    <property type="match status" value="1"/>
</dbReference>
<dbReference type="SUPFAM" id="SSF51445">
    <property type="entry name" value="(Trans)glycosidases"/>
    <property type="match status" value="1"/>
</dbReference>
<feature type="domain" description="Beta-mannosidase-like galactose-binding" evidence="7">
    <location>
        <begin position="31"/>
        <end position="186"/>
    </location>
</feature>
<dbReference type="InterPro" id="IPR036156">
    <property type="entry name" value="Beta-gal/glucu_dom_sf"/>
</dbReference>
<evidence type="ECO:0000313" key="9">
    <source>
        <dbReference type="Proteomes" id="UP000656042"/>
    </source>
</evidence>
<dbReference type="EMBL" id="BMMX01000002">
    <property type="protein sequence ID" value="GGK78474.1"/>
    <property type="molecule type" value="Genomic_DNA"/>
</dbReference>
<comment type="similarity">
    <text evidence="2">Belongs to the glycosyl hydrolase 2 family.</text>
</comment>
<dbReference type="RefSeq" id="WP_189077944.1">
    <property type="nucleotide sequence ID" value="NZ_BMMX01000002.1"/>
</dbReference>
<organism evidence="8 9">
    <name type="scientific">Mangrovihabitans endophyticus</name>
    <dbReference type="NCBI Taxonomy" id="1751298"/>
    <lineage>
        <taxon>Bacteria</taxon>
        <taxon>Bacillati</taxon>
        <taxon>Actinomycetota</taxon>
        <taxon>Actinomycetes</taxon>
        <taxon>Micromonosporales</taxon>
        <taxon>Micromonosporaceae</taxon>
        <taxon>Mangrovihabitans</taxon>
    </lineage>
</organism>
<proteinExistence type="inferred from homology"/>
<dbReference type="AlphaFoldDB" id="A0A8J3FLN1"/>
<dbReference type="InterPro" id="IPR017853">
    <property type="entry name" value="GH"/>
</dbReference>
<keyword evidence="9" id="KW-1185">Reference proteome</keyword>
<dbReference type="InterPro" id="IPR008979">
    <property type="entry name" value="Galactose-bd-like_sf"/>
</dbReference>
<feature type="domain" description="Glycoside hydrolase family 2 immunoglobulin-like beta-sandwich" evidence="6">
    <location>
        <begin position="246"/>
        <end position="301"/>
    </location>
</feature>
<gene>
    <name evidence="8" type="ORF">GCM10012284_10460</name>
</gene>
<sequence>MPHIRRELSTGWTLTVGDEATPQAREHVPSPVPATVPGCVHTDLLDAGLIPDPYLDLNEVAVDWIGRQPWQYETVFSWQPEAGAHEVDLVCGGLDTIATVLVNDVEVGRTRNMHRSYRFPVRHLLKPGENKLTVLFSSAWTYAEAVRDELGNLPNAYPAPFNFIRKMASNFGWDWGPSLVTAGIWRAVALESWSTARLARVRPVVSVEGGHGRVRFLIDVARTGAAAGRQPIRLRATVAGVTHEVEVPREDDQTELDIDVPSVDLWWPHGLGGQPLYPATVELLDADGTVVQTWDKRIGFRSVRLDTTRDEQGTPFTLYVNEVAVAVRGANWIPDDCFPTRVTAERYRARLTQATEANLDLVRVWGGGIYESDDFYDACDELGLMVWQDFLFACAAYPEENPLRDEVEAEARENVARLMPHPSLVLWNGNNENIWGWFDWDWRDQIGDRTWGAGYYLDLLPKAVADVDPSRPYWPGSPYSGSMDLHPNLDEHGLRHIWDVWNQRDYTVYRDYAPRFVAEFGFQGPPTWATLRRAVRDEPLAADSPGMLHHQKATDGNAKMLRGLTPHLPQPRDFDEWHFLTQVNQARAITYAVEHFRSLRPWCMGQVVWQLNDCWPVSSWAAVDGDGRRKPLWYALRRANAPQLLTIQPRGAGLSVIGVNDGTVQWRGPVTIQRMTLDGRILAEHQTRLVVDRLSQATVEIPGNVATPGTADGEILVATTPTTGHQAYWTFVEDKDLRYEPADLSVSTRPAEGGTRVTVTAHTFVRDLCLFADRLEADAVVDDMLVTLLPGTTHTFLVEGAGDLRPAMLDGTVLRSVNDAVVTSAG</sequence>
<dbReference type="InterPro" id="IPR054593">
    <property type="entry name" value="Beta-mannosidase-like_N2"/>
</dbReference>
<dbReference type="Pfam" id="PF00703">
    <property type="entry name" value="Glyco_hydro_2"/>
    <property type="match status" value="1"/>
</dbReference>
<dbReference type="FunFam" id="3.20.20.80:FF:000050">
    <property type="entry name" value="Beta-mannosidase B"/>
    <property type="match status" value="1"/>
</dbReference>
<dbReference type="Proteomes" id="UP000656042">
    <property type="component" value="Unassembled WGS sequence"/>
</dbReference>
<dbReference type="SUPFAM" id="SSF49303">
    <property type="entry name" value="beta-Galactosidase/glucuronidase domain"/>
    <property type="match status" value="2"/>
</dbReference>
<dbReference type="InterPro" id="IPR013783">
    <property type="entry name" value="Ig-like_fold"/>
</dbReference>
<comment type="caution">
    <text evidence="8">The sequence shown here is derived from an EMBL/GenBank/DDBJ whole genome shotgun (WGS) entry which is preliminary data.</text>
</comment>
<dbReference type="SUPFAM" id="SSF49785">
    <property type="entry name" value="Galactose-binding domain-like"/>
    <property type="match status" value="1"/>
</dbReference>
<keyword evidence="4" id="KW-0378">Hydrolase</keyword>
<reference evidence="8" key="2">
    <citation type="submission" date="2020-09" db="EMBL/GenBank/DDBJ databases">
        <authorList>
            <person name="Sun Q."/>
            <person name="Zhou Y."/>
        </authorList>
    </citation>
    <scope>NUCLEOTIDE SEQUENCE</scope>
    <source>
        <strain evidence="8">CGMCC 4.7299</strain>
    </source>
</reference>
<evidence type="ECO:0000259" key="7">
    <source>
        <dbReference type="Pfam" id="PF22666"/>
    </source>
</evidence>
<evidence type="ECO:0000256" key="5">
    <source>
        <dbReference type="ARBA" id="ARBA00023295"/>
    </source>
</evidence>
<comment type="catalytic activity">
    <reaction evidence="1">
        <text>Hydrolysis of terminal, non-reducing beta-D-mannose residues in beta-D-mannosides.</text>
        <dbReference type="EC" id="3.2.1.25"/>
    </reaction>
</comment>
<evidence type="ECO:0000313" key="8">
    <source>
        <dbReference type="EMBL" id="GGK78474.1"/>
    </source>
</evidence>
<dbReference type="InterPro" id="IPR006102">
    <property type="entry name" value="Ig-like_GH2"/>
</dbReference>
<dbReference type="PANTHER" id="PTHR43730">
    <property type="entry name" value="BETA-MANNOSIDASE"/>
    <property type="match status" value="1"/>
</dbReference>
<evidence type="ECO:0000256" key="3">
    <source>
        <dbReference type="ARBA" id="ARBA00012754"/>
    </source>
</evidence>
<keyword evidence="5" id="KW-0326">Glycosidase</keyword>
<reference evidence="8" key="1">
    <citation type="journal article" date="2014" name="Int. J. Syst. Evol. Microbiol.">
        <title>Complete genome sequence of Corynebacterium casei LMG S-19264T (=DSM 44701T), isolated from a smear-ripened cheese.</title>
        <authorList>
            <consortium name="US DOE Joint Genome Institute (JGI-PGF)"/>
            <person name="Walter F."/>
            <person name="Albersmeier A."/>
            <person name="Kalinowski J."/>
            <person name="Ruckert C."/>
        </authorList>
    </citation>
    <scope>NUCLEOTIDE SEQUENCE</scope>
    <source>
        <strain evidence="8">CGMCC 4.7299</strain>
    </source>
</reference>
<evidence type="ECO:0000256" key="2">
    <source>
        <dbReference type="ARBA" id="ARBA00007401"/>
    </source>
</evidence>
<dbReference type="EC" id="3.2.1.25" evidence="3"/>
<evidence type="ECO:0000256" key="1">
    <source>
        <dbReference type="ARBA" id="ARBA00000829"/>
    </source>
</evidence>
<dbReference type="GO" id="GO:0005975">
    <property type="term" value="P:carbohydrate metabolic process"/>
    <property type="evidence" value="ECO:0007669"/>
    <property type="project" value="InterPro"/>
</dbReference>
<dbReference type="GO" id="GO:0006516">
    <property type="term" value="P:glycoprotein catabolic process"/>
    <property type="evidence" value="ECO:0007669"/>
    <property type="project" value="TreeGrafter"/>
</dbReference>
<evidence type="ECO:0000259" key="6">
    <source>
        <dbReference type="Pfam" id="PF00703"/>
    </source>
</evidence>
<evidence type="ECO:0000256" key="4">
    <source>
        <dbReference type="ARBA" id="ARBA00022801"/>
    </source>
</evidence>
<dbReference type="Pfam" id="PF22666">
    <property type="entry name" value="Glyco_hydro_2_N2"/>
    <property type="match status" value="1"/>
</dbReference>
<dbReference type="Gene3D" id="2.60.40.10">
    <property type="entry name" value="Immunoglobulins"/>
    <property type="match status" value="1"/>
</dbReference>
<dbReference type="PANTHER" id="PTHR43730:SF1">
    <property type="entry name" value="BETA-MANNOSIDASE"/>
    <property type="match status" value="1"/>
</dbReference>
<dbReference type="InterPro" id="IPR050887">
    <property type="entry name" value="Beta-mannosidase_GH2"/>
</dbReference>
<accession>A0A8J3FLN1</accession>
<name>A0A8J3FLN1_9ACTN</name>